<sequence>MYCSSSRNSVRGTVAAAEVQYEVQRVQKKAVQ</sequence>
<dbReference type="EMBL" id="BKCJ011278588">
    <property type="protein sequence ID" value="GFD14311.1"/>
    <property type="molecule type" value="Genomic_DNA"/>
</dbReference>
<gene>
    <name evidence="1" type="ORF">Tci_886280</name>
</gene>
<feature type="non-terminal residue" evidence="1">
    <location>
        <position position="32"/>
    </location>
</feature>
<reference evidence="1" key="1">
    <citation type="journal article" date="2019" name="Sci. Rep.">
        <title>Draft genome of Tanacetum cinerariifolium, the natural source of mosquito coil.</title>
        <authorList>
            <person name="Yamashiro T."/>
            <person name="Shiraishi A."/>
            <person name="Satake H."/>
            <person name="Nakayama K."/>
        </authorList>
    </citation>
    <scope>NUCLEOTIDE SEQUENCE</scope>
</reference>
<evidence type="ECO:0000313" key="1">
    <source>
        <dbReference type="EMBL" id="GFD14311.1"/>
    </source>
</evidence>
<accession>A0A699TX53</accession>
<organism evidence="1">
    <name type="scientific">Tanacetum cinerariifolium</name>
    <name type="common">Dalmatian daisy</name>
    <name type="synonym">Chrysanthemum cinerariifolium</name>
    <dbReference type="NCBI Taxonomy" id="118510"/>
    <lineage>
        <taxon>Eukaryota</taxon>
        <taxon>Viridiplantae</taxon>
        <taxon>Streptophyta</taxon>
        <taxon>Embryophyta</taxon>
        <taxon>Tracheophyta</taxon>
        <taxon>Spermatophyta</taxon>
        <taxon>Magnoliopsida</taxon>
        <taxon>eudicotyledons</taxon>
        <taxon>Gunneridae</taxon>
        <taxon>Pentapetalae</taxon>
        <taxon>asterids</taxon>
        <taxon>campanulids</taxon>
        <taxon>Asterales</taxon>
        <taxon>Asteraceae</taxon>
        <taxon>Asteroideae</taxon>
        <taxon>Anthemideae</taxon>
        <taxon>Anthemidinae</taxon>
        <taxon>Tanacetum</taxon>
    </lineage>
</organism>
<comment type="caution">
    <text evidence="1">The sequence shown here is derived from an EMBL/GenBank/DDBJ whole genome shotgun (WGS) entry which is preliminary data.</text>
</comment>
<name>A0A699TX53_TANCI</name>
<protein>
    <submittedName>
        <fullName evidence="1">Uncharacterized protein</fullName>
    </submittedName>
</protein>
<dbReference type="AlphaFoldDB" id="A0A699TX53"/>
<proteinExistence type="predicted"/>